<keyword evidence="1" id="KW-0812">Transmembrane</keyword>
<comment type="caution">
    <text evidence="3">The sequence shown here is derived from an EMBL/GenBank/DDBJ whole genome shotgun (WGS) entry which is preliminary data.</text>
</comment>
<dbReference type="InterPro" id="IPR025273">
    <property type="entry name" value="DUF4064"/>
</dbReference>
<dbReference type="EMBL" id="JAAROP010000002">
    <property type="protein sequence ID" value="MBC1322199.1"/>
    <property type="molecule type" value="Genomic_DNA"/>
</dbReference>
<feature type="transmembrane region" description="Helical" evidence="1">
    <location>
        <begin position="9"/>
        <end position="32"/>
    </location>
</feature>
<reference evidence="3 4" key="1">
    <citation type="submission" date="2020-03" db="EMBL/GenBank/DDBJ databases">
        <title>Soil Listeria distribution.</title>
        <authorList>
            <person name="Liao J."/>
            <person name="Wiedmann M."/>
        </authorList>
    </citation>
    <scope>NUCLEOTIDE SEQUENCE [LARGE SCALE GENOMIC DNA]</scope>
    <source>
        <strain evidence="3 4">FSL L7-1829</strain>
    </source>
</reference>
<feature type="transmembrane region" description="Helical" evidence="1">
    <location>
        <begin position="90"/>
        <end position="117"/>
    </location>
</feature>
<sequence>MNYFKTEKILIIIGAIGFMLMGLGIWVIGNYIPLEFDINGNNFTVNYWDIARVSMSGYWLWGIFGAIPCVIGLIGFVCRRFLSSNPKKGWGVILIILGVISVFSLVGVLYLVAGIMIMKNKYWLQKTAVNEGLKVD</sequence>
<proteinExistence type="predicted"/>
<evidence type="ECO:0000256" key="1">
    <source>
        <dbReference type="SAM" id="Phobius"/>
    </source>
</evidence>
<organism evidence="3 4">
    <name type="scientific">Listeria welshimeri</name>
    <dbReference type="NCBI Taxonomy" id="1643"/>
    <lineage>
        <taxon>Bacteria</taxon>
        <taxon>Bacillati</taxon>
        <taxon>Bacillota</taxon>
        <taxon>Bacilli</taxon>
        <taxon>Bacillales</taxon>
        <taxon>Listeriaceae</taxon>
        <taxon>Listeria</taxon>
    </lineage>
</organism>
<dbReference type="Proteomes" id="UP000522007">
    <property type="component" value="Unassembled WGS sequence"/>
</dbReference>
<evidence type="ECO:0000313" key="3">
    <source>
        <dbReference type="EMBL" id="MBC1322199.1"/>
    </source>
</evidence>
<dbReference type="RefSeq" id="WP_011700935.1">
    <property type="nucleotide sequence ID" value="NZ_CBCSAN010000002.1"/>
</dbReference>
<dbReference type="GeneID" id="61187946"/>
<feature type="domain" description="DUF4064" evidence="2">
    <location>
        <begin position="5"/>
        <end position="104"/>
    </location>
</feature>
<protein>
    <submittedName>
        <fullName evidence="3">DUF4064 domain-containing protein</fullName>
    </submittedName>
</protein>
<accession>A0A7X0W6F5</accession>
<dbReference type="OMA" id="QFNINGD"/>
<evidence type="ECO:0000259" key="2">
    <source>
        <dbReference type="Pfam" id="PF13273"/>
    </source>
</evidence>
<feature type="transmembrane region" description="Helical" evidence="1">
    <location>
        <begin position="58"/>
        <end position="78"/>
    </location>
</feature>
<dbReference type="AlphaFoldDB" id="A0A7X0W6F5"/>
<keyword evidence="1" id="KW-0472">Membrane</keyword>
<gene>
    <name evidence="3" type="ORF">HB853_04500</name>
</gene>
<evidence type="ECO:0000313" key="4">
    <source>
        <dbReference type="Proteomes" id="UP000522007"/>
    </source>
</evidence>
<name>A0A7X0W6F5_LISWE</name>
<keyword evidence="1" id="KW-1133">Transmembrane helix</keyword>
<dbReference type="Pfam" id="PF13273">
    <property type="entry name" value="DUF4064"/>
    <property type="match status" value="1"/>
</dbReference>